<feature type="compositionally biased region" description="Basic and acidic residues" evidence="1">
    <location>
        <begin position="1"/>
        <end position="11"/>
    </location>
</feature>
<name>A0A2W5SYR6_9CORY</name>
<dbReference type="Gene3D" id="1.10.10.10">
    <property type="entry name" value="Winged helix-like DNA-binding domain superfamily/Winged helix DNA-binding domain"/>
    <property type="match status" value="1"/>
</dbReference>
<dbReference type="InterPro" id="IPR015102">
    <property type="entry name" value="Tscrpt_reg_HTH_FeoC"/>
</dbReference>
<accession>A0A2W5SYR6</accession>
<dbReference type="Proteomes" id="UP000249432">
    <property type="component" value="Unassembled WGS sequence"/>
</dbReference>
<dbReference type="InterPro" id="IPR036388">
    <property type="entry name" value="WH-like_DNA-bd_sf"/>
</dbReference>
<feature type="region of interest" description="Disordered" evidence="1">
    <location>
        <begin position="1"/>
        <end position="31"/>
    </location>
</feature>
<dbReference type="EMBL" id="QFRA01000013">
    <property type="protein sequence ID" value="PZR04746.1"/>
    <property type="molecule type" value="Genomic_DNA"/>
</dbReference>
<comment type="caution">
    <text evidence="3">The sequence shown here is derived from an EMBL/GenBank/DDBJ whole genome shotgun (WGS) entry which is preliminary data.</text>
</comment>
<proteinExistence type="predicted"/>
<dbReference type="AlphaFoldDB" id="A0A2W5SYR6"/>
<evidence type="ECO:0000313" key="3">
    <source>
        <dbReference type="EMBL" id="PZR04746.1"/>
    </source>
</evidence>
<sequence length="143" mass="14695">MLFRRERDLPRRVPSRGDFSGRASASSASQGPLAMVRDAIASGAVDCSRIAENTGLARTTVDASIEHLERMGWLTKKPLGTSCPGGGCSSCPLGKADGGAGCGSHIGGTGPVALVLTRRPQCWPAASTPAVPEAVRSGGRHEL</sequence>
<evidence type="ECO:0000259" key="2">
    <source>
        <dbReference type="Pfam" id="PF09012"/>
    </source>
</evidence>
<dbReference type="RefSeq" id="WP_303734871.1">
    <property type="nucleotide sequence ID" value="NZ_CAKZHK010000009.1"/>
</dbReference>
<evidence type="ECO:0000313" key="4">
    <source>
        <dbReference type="Proteomes" id="UP000249432"/>
    </source>
</evidence>
<gene>
    <name evidence="3" type="ORF">DI525_06105</name>
</gene>
<dbReference type="Pfam" id="PF09012">
    <property type="entry name" value="FeoC"/>
    <property type="match status" value="1"/>
</dbReference>
<organism evidence="3 4">
    <name type="scientific">Corynebacterium kroppenstedtii</name>
    <dbReference type="NCBI Taxonomy" id="161879"/>
    <lineage>
        <taxon>Bacteria</taxon>
        <taxon>Bacillati</taxon>
        <taxon>Actinomycetota</taxon>
        <taxon>Actinomycetes</taxon>
        <taxon>Mycobacteriales</taxon>
        <taxon>Corynebacteriaceae</taxon>
        <taxon>Corynebacterium</taxon>
    </lineage>
</organism>
<evidence type="ECO:0000256" key="1">
    <source>
        <dbReference type="SAM" id="MobiDB-lite"/>
    </source>
</evidence>
<feature type="domain" description="Transcriptional regulator HTH-type FeoC" evidence="2">
    <location>
        <begin position="36"/>
        <end position="92"/>
    </location>
</feature>
<dbReference type="SUPFAM" id="SSF46785">
    <property type="entry name" value="Winged helix' DNA-binding domain"/>
    <property type="match status" value="1"/>
</dbReference>
<protein>
    <recommendedName>
        <fullName evidence="2">Transcriptional regulator HTH-type FeoC domain-containing protein</fullName>
    </recommendedName>
</protein>
<reference evidence="3 4" key="1">
    <citation type="submission" date="2017-08" db="EMBL/GenBank/DDBJ databases">
        <title>Infants hospitalized years apart are colonized by the same room-sourced microbial strains.</title>
        <authorList>
            <person name="Brooks B."/>
            <person name="Olm M.R."/>
            <person name="Firek B.A."/>
            <person name="Baker R."/>
            <person name="Thomas B.C."/>
            <person name="Morowitz M.J."/>
            <person name="Banfield J.F."/>
        </authorList>
    </citation>
    <scope>NUCLEOTIDE SEQUENCE [LARGE SCALE GENOMIC DNA]</scope>
    <source>
        <strain evidence="3">S2_003_000_R1_3</strain>
    </source>
</reference>
<dbReference type="InterPro" id="IPR036390">
    <property type="entry name" value="WH_DNA-bd_sf"/>
</dbReference>